<organism evidence="1">
    <name type="scientific">Opuntia streptacantha</name>
    <name type="common">Prickly pear cactus</name>
    <name type="synonym">Opuntia cardona</name>
    <dbReference type="NCBI Taxonomy" id="393608"/>
    <lineage>
        <taxon>Eukaryota</taxon>
        <taxon>Viridiplantae</taxon>
        <taxon>Streptophyta</taxon>
        <taxon>Embryophyta</taxon>
        <taxon>Tracheophyta</taxon>
        <taxon>Spermatophyta</taxon>
        <taxon>Magnoliopsida</taxon>
        <taxon>eudicotyledons</taxon>
        <taxon>Gunneridae</taxon>
        <taxon>Pentapetalae</taxon>
        <taxon>Caryophyllales</taxon>
        <taxon>Cactineae</taxon>
        <taxon>Cactaceae</taxon>
        <taxon>Opuntioideae</taxon>
        <taxon>Opuntia</taxon>
    </lineage>
</organism>
<dbReference type="InterPro" id="IPR032675">
    <property type="entry name" value="LRR_dom_sf"/>
</dbReference>
<evidence type="ECO:0008006" key="2">
    <source>
        <dbReference type="Google" id="ProtNLM"/>
    </source>
</evidence>
<sequence>MVEQLTFKDSLCDPDRMGWNGDPCGPISWDAWEGVTCRTNKDGNALVIFQIDLGSQGLEVFVSDHISHLTNLASLQVLDILFDSFVPTIVNAMVILDTTACTLACCSGCPAHLPAAVCPRAACSSGSLHGCLRQFVPGLPTTAACTVARAVAATRTSCDCR</sequence>
<reference evidence="1" key="1">
    <citation type="journal article" date="2013" name="J. Plant Res.">
        <title>Effect of fungi and light on seed germination of three Opuntia species from semiarid lands of central Mexico.</title>
        <authorList>
            <person name="Delgado-Sanchez P."/>
            <person name="Jimenez-Bremont J.F."/>
            <person name="Guerrero-Gonzalez Mde L."/>
            <person name="Flores J."/>
        </authorList>
    </citation>
    <scope>NUCLEOTIDE SEQUENCE</scope>
    <source>
        <tissue evidence="1">Cladode</tissue>
    </source>
</reference>
<dbReference type="EMBL" id="GISG01269344">
    <property type="protein sequence ID" value="MBA4675954.1"/>
    <property type="molecule type" value="Transcribed_RNA"/>
</dbReference>
<dbReference type="AlphaFoldDB" id="A0A7C9ATX8"/>
<evidence type="ECO:0000313" key="1">
    <source>
        <dbReference type="EMBL" id="MBA4675954.1"/>
    </source>
</evidence>
<name>A0A7C9ATX8_OPUST</name>
<dbReference type="Gene3D" id="3.80.10.10">
    <property type="entry name" value="Ribonuclease Inhibitor"/>
    <property type="match status" value="1"/>
</dbReference>
<reference evidence="1" key="2">
    <citation type="submission" date="2020-07" db="EMBL/GenBank/DDBJ databases">
        <authorList>
            <person name="Vera ALvarez R."/>
            <person name="Arias-Moreno D.M."/>
            <person name="Jimenez-Jacinto V."/>
            <person name="Jimenez-Bremont J.F."/>
            <person name="Swaminathan K."/>
            <person name="Moose S.P."/>
            <person name="Guerrero-Gonzalez M.L."/>
            <person name="Marino-Ramirez L."/>
            <person name="Landsman D."/>
            <person name="Rodriguez-Kessler M."/>
            <person name="Delgado-Sanchez P."/>
        </authorList>
    </citation>
    <scope>NUCLEOTIDE SEQUENCE</scope>
    <source>
        <tissue evidence="1">Cladode</tissue>
    </source>
</reference>
<proteinExistence type="predicted"/>
<accession>A0A7C9ATX8</accession>
<protein>
    <recommendedName>
        <fullName evidence="2">Leucine-rich repeat-containing N-terminal plant-type domain-containing protein</fullName>
    </recommendedName>
</protein>